<reference evidence="2" key="2">
    <citation type="journal article" date="2021" name="Genome Biol. Evol.">
        <title>Developing a high-quality reference genome for a parasitic bivalve with doubly uniparental inheritance (Bivalvia: Unionida).</title>
        <authorList>
            <person name="Smith C.H."/>
        </authorList>
    </citation>
    <scope>NUCLEOTIDE SEQUENCE</scope>
    <source>
        <strain evidence="2">CHS0354</strain>
        <tissue evidence="2">Mantle</tissue>
    </source>
</reference>
<feature type="region of interest" description="Disordered" evidence="1">
    <location>
        <begin position="1"/>
        <end position="49"/>
    </location>
</feature>
<gene>
    <name evidence="2" type="ORF">CHS0354_025535</name>
</gene>
<evidence type="ECO:0000256" key="1">
    <source>
        <dbReference type="SAM" id="MobiDB-lite"/>
    </source>
</evidence>
<evidence type="ECO:0000313" key="2">
    <source>
        <dbReference type="EMBL" id="KAK3593644.1"/>
    </source>
</evidence>
<comment type="caution">
    <text evidence="2">The sequence shown here is derived from an EMBL/GenBank/DDBJ whole genome shotgun (WGS) entry which is preliminary data.</text>
</comment>
<dbReference type="InterPro" id="IPR026680">
    <property type="entry name" value="CCDC137"/>
</dbReference>
<dbReference type="AlphaFoldDB" id="A0AAE0SL01"/>
<dbReference type="EMBL" id="JAEAOA010001521">
    <property type="protein sequence ID" value="KAK3593644.1"/>
    <property type="molecule type" value="Genomic_DNA"/>
</dbReference>
<protein>
    <recommendedName>
        <fullName evidence="4">Coiled-coil domain-containing protein 137</fullName>
    </recommendedName>
</protein>
<evidence type="ECO:0000313" key="3">
    <source>
        <dbReference type="Proteomes" id="UP001195483"/>
    </source>
</evidence>
<dbReference type="PANTHER" id="PTHR21838">
    <property type="entry name" value="COILED-COIL DOMAIN-CONTAINING PROTEIN 137"/>
    <property type="match status" value="1"/>
</dbReference>
<feature type="compositionally biased region" description="Basic residues" evidence="1">
    <location>
        <begin position="10"/>
        <end position="19"/>
    </location>
</feature>
<reference evidence="2" key="1">
    <citation type="journal article" date="2021" name="Genome Biol. Evol.">
        <title>A High-Quality Reference Genome for a Parasitic Bivalve with Doubly Uniparental Inheritance (Bivalvia: Unionida).</title>
        <authorList>
            <person name="Smith C.H."/>
        </authorList>
    </citation>
    <scope>NUCLEOTIDE SEQUENCE</scope>
    <source>
        <strain evidence="2">CHS0354</strain>
    </source>
</reference>
<evidence type="ECO:0008006" key="4">
    <source>
        <dbReference type="Google" id="ProtNLM"/>
    </source>
</evidence>
<organism evidence="2 3">
    <name type="scientific">Potamilus streckersoni</name>
    <dbReference type="NCBI Taxonomy" id="2493646"/>
    <lineage>
        <taxon>Eukaryota</taxon>
        <taxon>Metazoa</taxon>
        <taxon>Spiralia</taxon>
        <taxon>Lophotrochozoa</taxon>
        <taxon>Mollusca</taxon>
        <taxon>Bivalvia</taxon>
        <taxon>Autobranchia</taxon>
        <taxon>Heteroconchia</taxon>
        <taxon>Palaeoheterodonta</taxon>
        <taxon>Unionida</taxon>
        <taxon>Unionoidea</taxon>
        <taxon>Unionidae</taxon>
        <taxon>Ambleminae</taxon>
        <taxon>Lampsilini</taxon>
        <taxon>Potamilus</taxon>
    </lineage>
</organism>
<sequence length="294" mass="34076">MGKLGIGKPQKSKKHKKLKSVNPPAGRERSGIKPKLNNLRPTNEDEQEIPSKVKFIMDFKGNPNLIKKIRKRKKKKAAVQDKGAIELVRGISRPFKPIPDFTRLFGETEKAYFSRVERDTERVLIKSKLEDKFKVNFDDSVKGQLKVIRQKSRKKKEKLKERDVKKKMKKKLQKIDRMVDFSAFKDDVRFGEVALQPPTINAKPRKAVIDFSEPKPGKKSLLLKEMFKTIPEEKVEKSKEKNLQSNARSLADRPIGQTVKRKYLSIGEQRIADQERQSAIERYRKLKGKKMIIS</sequence>
<dbReference type="Proteomes" id="UP001195483">
    <property type="component" value="Unassembled WGS sequence"/>
</dbReference>
<proteinExistence type="predicted"/>
<dbReference type="GO" id="GO:0005634">
    <property type="term" value="C:nucleus"/>
    <property type="evidence" value="ECO:0007669"/>
    <property type="project" value="TreeGrafter"/>
</dbReference>
<name>A0AAE0SL01_9BIVA</name>
<dbReference type="PANTHER" id="PTHR21838:SF2">
    <property type="entry name" value="COILED-COIL DOMAIN-CONTAINING PROTEIN 137"/>
    <property type="match status" value="1"/>
</dbReference>
<accession>A0AAE0SL01</accession>
<keyword evidence="3" id="KW-1185">Reference proteome</keyword>
<reference evidence="2" key="3">
    <citation type="submission" date="2023-05" db="EMBL/GenBank/DDBJ databases">
        <authorList>
            <person name="Smith C.H."/>
        </authorList>
    </citation>
    <scope>NUCLEOTIDE SEQUENCE</scope>
    <source>
        <strain evidence="2">CHS0354</strain>
        <tissue evidence="2">Mantle</tissue>
    </source>
</reference>